<dbReference type="Pfam" id="PF02423">
    <property type="entry name" value="OCD_Mu_crystall"/>
    <property type="match status" value="1"/>
</dbReference>
<dbReference type="RefSeq" id="WP_132116683.1">
    <property type="nucleotide sequence ID" value="NZ_SLWS01000003.1"/>
</dbReference>
<dbReference type="InterPro" id="IPR036291">
    <property type="entry name" value="NAD(P)-bd_dom_sf"/>
</dbReference>
<dbReference type="GO" id="GO:0005737">
    <property type="term" value="C:cytoplasm"/>
    <property type="evidence" value="ECO:0007669"/>
    <property type="project" value="TreeGrafter"/>
</dbReference>
<comment type="similarity">
    <text evidence="1">Belongs to the ornithine cyclodeaminase/mu-crystallin family.</text>
</comment>
<dbReference type="Gene3D" id="3.40.50.720">
    <property type="entry name" value="NAD(P)-binding Rossmann-like Domain"/>
    <property type="match status" value="1"/>
</dbReference>
<accession>A0A4R2JM51</accession>
<dbReference type="AlphaFoldDB" id="A0A4R2JM51"/>
<dbReference type="FunFam" id="3.40.50.720:FF:000311">
    <property type="entry name" value="Ornithine cyclodeaminase"/>
    <property type="match status" value="1"/>
</dbReference>
<dbReference type="PANTHER" id="PTHR13812">
    <property type="entry name" value="KETIMINE REDUCTASE MU-CRYSTALLIN"/>
    <property type="match status" value="1"/>
</dbReference>
<dbReference type="InterPro" id="IPR023401">
    <property type="entry name" value="ODC_N"/>
</dbReference>
<dbReference type="GO" id="GO:0016491">
    <property type="term" value="F:oxidoreductase activity"/>
    <property type="evidence" value="ECO:0007669"/>
    <property type="project" value="UniProtKB-ARBA"/>
</dbReference>
<dbReference type="SUPFAM" id="SSF51735">
    <property type="entry name" value="NAD(P)-binding Rossmann-fold domains"/>
    <property type="match status" value="1"/>
</dbReference>
<sequence>MLIIDAETVRTLYTMDRAIAAMRLAFVRLAEGQVTQPPRLMAALSRQNTLALMPAEVIGESLGVKLVTIFPGNVAAQRSPHSLLVTMFDANDGRLTSIIDGAELTAIRTAATSAVATDLLARPDSTTLAVLGAGVQARAHLRAMAAVRPIATARVWSRRPERAAEVATWAAAELDLDCRPAPDPATAMAGADILCTATASSEPIVTAAMLGPGIHINAVGASFPSHRELSGAAVAAASVFVDSHEAARREAGDLVLAAADGNFDLDRIRGELGDLLLDRCAGRRSDLEITLFKSVGAAIQDVQSGAAVEALARSAGAAVVEIPIGA</sequence>
<protein>
    <submittedName>
        <fullName evidence="2">Ornithine cyclodeaminase</fullName>
    </submittedName>
</protein>
<evidence type="ECO:0000313" key="2">
    <source>
        <dbReference type="EMBL" id="TCO61173.1"/>
    </source>
</evidence>
<dbReference type="PANTHER" id="PTHR13812:SF19">
    <property type="entry name" value="KETIMINE REDUCTASE MU-CRYSTALLIN"/>
    <property type="match status" value="1"/>
</dbReference>
<dbReference type="OrthoDB" id="3812704at2"/>
<dbReference type="EMBL" id="SLWS01000003">
    <property type="protein sequence ID" value="TCO61173.1"/>
    <property type="molecule type" value="Genomic_DNA"/>
</dbReference>
<dbReference type="Gene3D" id="3.30.1780.10">
    <property type="entry name" value="ornithine cyclodeaminase, domain 1"/>
    <property type="match status" value="1"/>
</dbReference>
<dbReference type="InterPro" id="IPR003462">
    <property type="entry name" value="ODC_Mu_crystall"/>
</dbReference>
<organism evidence="2 3">
    <name type="scientific">Actinocrispum wychmicini</name>
    <dbReference type="NCBI Taxonomy" id="1213861"/>
    <lineage>
        <taxon>Bacteria</taxon>
        <taxon>Bacillati</taxon>
        <taxon>Actinomycetota</taxon>
        <taxon>Actinomycetes</taxon>
        <taxon>Pseudonocardiales</taxon>
        <taxon>Pseudonocardiaceae</taxon>
        <taxon>Actinocrispum</taxon>
    </lineage>
</organism>
<gene>
    <name evidence="2" type="ORF">EV192_103757</name>
</gene>
<dbReference type="GO" id="GO:0019752">
    <property type="term" value="P:carboxylic acid metabolic process"/>
    <property type="evidence" value="ECO:0007669"/>
    <property type="project" value="UniProtKB-ARBA"/>
</dbReference>
<dbReference type="Proteomes" id="UP000295680">
    <property type="component" value="Unassembled WGS sequence"/>
</dbReference>
<keyword evidence="3" id="KW-1185">Reference proteome</keyword>
<comment type="caution">
    <text evidence="2">The sequence shown here is derived from an EMBL/GenBank/DDBJ whole genome shotgun (WGS) entry which is preliminary data.</text>
</comment>
<name>A0A4R2JM51_9PSEU</name>
<evidence type="ECO:0000313" key="3">
    <source>
        <dbReference type="Proteomes" id="UP000295680"/>
    </source>
</evidence>
<evidence type="ECO:0000256" key="1">
    <source>
        <dbReference type="ARBA" id="ARBA00008903"/>
    </source>
</evidence>
<proteinExistence type="inferred from homology"/>
<reference evidence="2 3" key="1">
    <citation type="submission" date="2019-03" db="EMBL/GenBank/DDBJ databases">
        <title>Genomic Encyclopedia of Type Strains, Phase IV (KMG-IV): sequencing the most valuable type-strain genomes for metagenomic binning, comparative biology and taxonomic classification.</title>
        <authorList>
            <person name="Goeker M."/>
        </authorList>
    </citation>
    <scope>NUCLEOTIDE SEQUENCE [LARGE SCALE GENOMIC DNA]</scope>
    <source>
        <strain evidence="2 3">DSM 45934</strain>
    </source>
</reference>
<dbReference type="PIRSF" id="PIRSF001439">
    <property type="entry name" value="CryM"/>
    <property type="match status" value="1"/>
</dbReference>